<keyword evidence="3" id="KW-1185">Reference proteome</keyword>
<feature type="compositionally biased region" description="Polar residues" evidence="1">
    <location>
        <begin position="8"/>
        <end position="21"/>
    </location>
</feature>
<dbReference type="RefSeq" id="XP_033572053.1">
    <property type="nucleotide sequence ID" value="XM_033712438.1"/>
</dbReference>
<dbReference type="GeneID" id="54453331"/>
<protein>
    <submittedName>
        <fullName evidence="2 4">Uncharacterized protein</fullName>
    </submittedName>
</protein>
<proteinExistence type="predicted"/>
<dbReference type="AlphaFoldDB" id="A0A6A6Y8Y0"/>
<evidence type="ECO:0000256" key="1">
    <source>
        <dbReference type="SAM" id="MobiDB-lite"/>
    </source>
</evidence>
<reference evidence="4" key="2">
    <citation type="submission" date="2020-04" db="EMBL/GenBank/DDBJ databases">
        <authorList>
            <consortium name="NCBI Genome Project"/>
        </authorList>
    </citation>
    <scope>NUCLEOTIDE SEQUENCE</scope>
    <source>
        <strain evidence="4">CBS 304.34</strain>
    </source>
</reference>
<dbReference type="Proteomes" id="UP000504636">
    <property type="component" value="Unplaced"/>
</dbReference>
<sequence length="194" mass="21770">MALLKDIWNTSSMPQSLPQSDSSERHTHRPVWRNTSAIGLVGYPLFAMFDLMSRDYHHNFGASSAAPSSVLVMAISLVTTWAVRRPISREITGVESIRSQDRLLGTARYCTAPEFSCTCTTRSLGFSLFAKRLTFVAVSYSVERNEFGLFIWYVTFREAEVSREGRLSGHTPVCRSCIVQLLAYSVSYDVAHTL</sequence>
<evidence type="ECO:0000313" key="4">
    <source>
        <dbReference type="RefSeq" id="XP_033572053.1"/>
    </source>
</evidence>
<reference evidence="2 4" key="1">
    <citation type="journal article" date="2020" name="Stud. Mycol.">
        <title>101 Dothideomycetes genomes: a test case for predicting lifestyles and emergence of pathogens.</title>
        <authorList>
            <person name="Haridas S."/>
            <person name="Albert R."/>
            <person name="Binder M."/>
            <person name="Bloem J."/>
            <person name="Labutti K."/>
            <person name="Salamov A."/>
            <person name="Andreopoulos B."/>
            <person name="Baker S."/>
            <person name="Barry K."/>
            <person name="Bills G."/>
            <person name="Bluhm B."/>
            <person name="Cannon C."/>
            <person name="Castanera R."/>
            <person name="Culley D."/>
            <person name="Daum C."/>
            <person name="Ezra D."/>
            <person name="Gonzalez J."/>
            <person name="Henrissat B."/>
            <person name="Kuo A."/>
            <person name="Liang C."/>
            <person name="Lipzen A."/>
            <person name="Lutzoni F."/>
            <person name="Magnuson J."/>
            <person name="Mondo S."/>
            <person name="Nolan M."/>
            <person name="Ohm R."/>
            <person name="Pangilinan J."/>
            <person name="Park H.-J."/>
            <person name="Ramirez L."/>
            <person name="Alfaro M."/>
            <person name="Sun H."/>
            <person name="Tritt A."/>
            <person name="Yoshinaga Y."/>
            <person name="Zwiers L.-H."/>
            <person name="Turgeon B."/>
            <person name="Goodwin S."/>
            <person name="Spatafora J."/>
            <person name="Crous P."/>
            <person name="Grigoriev I."/>
        </authorList>
    </citation>
    <scope>NUCLEOTIDE SEQUENCE</scope>
    <source>
        <strain evidence="2 4">CBS 304.34</strain>
    </source>
</reference>
<accession>A0A6A6Y8Y0</accession>
<gene>
    <name evidence="2 4" type="ORF">BDZ99DRAFT_112871</name>
</gene>
<evidence type="ECO:0000313" key="2">
    <source>
        <dbReference type="EMBL" id="KAF2805089.1"/>
    </source>
</evidence>
<organism evidence="2">
    <name type="scientific">Mytilinidion resinicola</name>
    <dbReference type="NCBI Taxonomy" id="574789"/>
    <lineage>
        <taxon>Eukaryota</taxon>
        <taxon>Fungi</taxon>
        <taxon>Dikarya</taxon>
        <taxon>Ascomycota</taxon>
        <taxon>Pezizomycotina</taxon>
        <taxon>Dothideomycetes</taxon>
        <taxon>Pleosporomycetidae</taxon>
        <taxon>Mytilinidiales</taxon>
        <taxon>Mytilinidiaceae</taxon>
        <taxon>Mytilinidion</taxon>
    </lineage>
</organism>
<dbReference type="EMBL" id="MU003710">
    <property type="protein sequence ID" value="KAF2805089.1"/>
    <property type="molecule type" value="Genomic_DNA"/>
</dbReference>
<reference evidence="4" key="3">
    <citation type="submission" date="2025-04" db="UniProtKB">
        <authorList>
            <consortium name="RefSeq"/>
        </authorList>
    </citation>
    <scope>IDENTIFICATION</scope>
    <source>
        <strain evidence="4">CBS 304.34</strain>
    </source>
</reference>
<name>A0A6A6Y8Y0_9PEZI</name>
<feature type="region of interest" description="Disordered" evidence="1">
    <location>
        <begin position="8"/>
        <end position="28"/>
    </location>
</feature>
<evidence type="ECO:0000313" key="3">
    <source>
        <dbReference type="Proteomes" id="UP000504636"/>
    </source>
</evidence>